<dbReference type="InterPro" id="IPR009057">
    <property type="entry name" value="Homeodomain-like_sf"/>
</dbReference>
<comment type="caution">
    <text evidence="4">The sequence shown here is derived from an EMBL/GenBank/DDBJ whole genome shotgun (WGS) entry which is preliminary data.</text>
</comment>
<dbReference type="Proteomes" id="UP000033699">
    <property type="component" value="Unassembled WGS sequence"/>
</dbReference>
<dbReference type="PANTHER" id="PTHR30328:SF54">
    <property type="entry name" value="HTH-TYPE TRANSCRIPTIONAL REPRESSOR SCO4008"/>
    <property type="match status" value="1"/>
</dbReference>
<dbReference type="PROSITE" id="PS50977">
    <property type="entry name" value="HTH_TETR_2"/>
    <property type="match status" value="1"/>
</dbReference>
<dbReference type="Pfam" id="PF17926">
    <property type="entry name" value="TetR_C_21"/>
    <property type="match status" value="1"/>
</dbReference>
<evidence type="ECO:0000256" key="1">
    <source>
        <dbReference type="ARBA" id="ARBA00023125"/>
    </source>
</evidence>
<evidence type="ECO:0000313" key="4">
    <source>
        <dbReference type="EMBL" id="KJS61888.1"/>
    </source>
</evidence>
<organism evidence="4 5">
    <name type="scientific">Streptomyces rubellomurinus (strain ATCC 31215)</name>
    <dbReference type="NCBI Taxonomy" id="359131"/>
    <lineage>
        <taxon>Bacteria</taxon>
        <taxon>Bacillati</taxon>
        <taxon>Actinomycetota</taxon>
        <taxon>Actinomycetes</taxon>
        <taxon>Kitasatosporales</taxon>
        <taxon>Streptomycetaceae</taxon>
        <taxon>Streptomyces</taxon>
    </lineage>
</organism>
<keyword evidence="1 2" id="KW-0238">DNA-binding</keyword>
<dbReference type="InterPro" id="IPR036271">
    <property type="entry name" value="Tet_transcr_reg_TetR-rel_C_sf"/>
</dbReference>
<dbReference type="GO" id="GO:0003677">
    <property type="term" value="F:DNA binding"/>
    <property type="evidence" value="ECO:0007669"/>
    <property type="project" value="UniProtKB-UniRule"/>
</dbReference>
<feature type="domain" description="HTH tetR-type" evidence="3">
    <location>
        <begin position="6"/>
        <end position="66"/>
    </location>
</feature>
<dbReference type="GO" id="GO:0006355">
    <property type="term" value="P:regulation of DNA-templated transcription"/>
    <property type="evidence" value="ECO:0007669"/>
    <property type="project" value="UniProtKB-ARBA"/>
</dbReference>
<dbReference type="SUPFAM" id="SSF48498">
    <property type="entry name" value="Tetracyclin repressor-like, C-terminal domain"/>
    <property type="match status" value="1"/>
</dbReference>
<dbReference type="Gene3D" id="1.10.357.10">
    <property type="entry name" value="Tetracycline Repressor, domain 2"/>
    <property type="match status" value="1"/>
</dbReference>
<dbReference type="Pfam" id="PF00440">
    <property type="entry name" value="TetR_N"/>
    <property type="match status" value="1"/>
</dbReference>
<keyword evidence="5" id="KW-1185">Reference proteome</keyword>
<evidence type="ECO:0000313" key="5">
    <source>
        <dbReference type="Proteomes" id="UP000033699"/>
    </source>
</evidence>
<reference evidence="4 5" key="1">
    <citation type="submission" date="2015-02" db="EMBL/GenBank/DDBJ databases">
        <authorList>
            <person name="Ju K.-S."/>
            <person name="Doroghazi J.R."/>
            <person name="Metcalf W."/>
        </authorList>
    </citation>
    <scope>NUCLEOTIDE SEQUENCE [LARGE SCALE GENOMIC DNA]</scope>
    <source>
        <strain evidence="4 5">ATCC 31215</strain>
    </source>
</reference>
<proteinExistence type="predicted"/>
<dbReference type="InterPro" id="IPR001647">
    <property type="entry name" value="HTH_TetR"/>
</dbReference>
<dbReference type="OrthoDB" id="4726108at2"/>
<feature type="DNA-binding region" description="H-T-H motif" evidence="2">
    <location>
        <begin position="29"/>
        <end position="48"/>
    </location>
</feature>
<name>A0A0F2TF95_STRR3</name>
<evidence type="ECO:0000259" key="3">
    <source>
        <dbReference type="PROSITE" id="PS50977"/>
    </source>
</evidence>
<dbReference type="PRINTS" id="PR00455">
    <property type="entry name" value="HTHTETR"/>
</dbReference>
<dbReference type="PATRIC" id="fig|359131.3.peg.2325"/>
<gene>
    <name evidence="4" type="ORF">VM95_11990</name>
</gene>
<dbReference type="RefSeq" id="WP_045695264.1">
    <property type="nucleotide sequence ID" value="NZ_JZKH01000019.1"/>
</dbReference>
<dbReference type="InterPro" id="IPR041467">
    <property type="entry name" value="Sco4008_C"/>
</dbReference>
<dbReference type="AlphaFoldDB" id="A0A0F2TF95"/>
<accession>A0A0F2TF95</accession>
<dbReference type="EMBL" id="JZKH01000019">
    <property type="protein sequence ID" value="KJS61888.1"/>
    <property type="molecule type" value="Genomic_DNA"/>
</dbReference>
<protein>
    <recommendedName>
        <fullName evidence="3">HTH tetR-type domain-containing protein</fullName>
    </recommendedName>
</protein>
<dbReference type="InterPro" id="IPR050109">
    <property type="entry name" value="HTH-type_TetR-like_transc_reg"/>
</dbReference>
<evidence type="ECO:0000256" key="2">
    <source>
        <dbReference type="PROSITE-ProRule" id="PRU00335"/>
    </source>
</evidence>
<dbReference type="SUPFAM" id="SSF46689">
    <property type="entry name" value="Homeodomain-like"/>
    <property type="match status" value="1"/>
</dbReference>
<dbReference type="PANTHER" id="PTHR30328">
    <property type="entry name" value="TRANSCRIPTIONAL REPRESSOR"/>
    <property type="match status" value="1"/>
</dbReference>
<sequence length="195" mass="21158">MAWDTARTQQLLLDAAVEEFAEFGPDGARIARVATRAGVNKERIYQYFGDKEQLFSAVLRSELGKLAEAVPMVLDEGQDLGDYAGHVYDHHTASPHFSRLLAWEGLQRGTEDEELAAGLYRAAHLGEKAAVVAAAQRAGLLADDVDPGRTMFAVIGLVNAWFTLPQMVRLLLGGAADPAADRAALVTLVRRMTKP</sequence>